<keyword evidence="15 16" id="KW-0739">Sodium transport</keyword>
<evidence type="ECO:0000256" key="3">
    <source>
        <dbReference type="ARBA" id="ARBA00022519"/>
    </source>
</evidence>
<dbReference type="EMBL" id="CCEJ010000001">
    <property type="protein sequence ID" value="CDR32922.1"/>
    <property type="molecule type" value="Genomic_DNA"/>
</dbReference>
<evidence type="ECO:0000256" key="9">
    <source>
        <dbReference type="ARBA" id="ARBA00022989"/>
    </source>
</evidence>
<dbReference type="eggNOG" id="COG2869">
    <property type="taxonomic scope" value="Bacteria"/>
</dbReference>
<evidence type="ECO:0000256" key="10">
    <source>
        <dbReference type="ARBA" id="ARBA00023027"/>
    </source>
</evidence>
<evidence type="ECO:0000256" key="12">
    <source>
        <dbReference type="ARBA" id="ARBA00023065"/>
    </source>
</evidence>
<comment type="subunit">
    <text evidence="16 17">Composed of six subunits; NqrA, NqrB, NqrC, NqrD, NqrE and NqrF.</text>
</comment>
<dbReference type="EC" id="7.2.1.1" evidence="16 17"/>
<keyword evidence="3" id="KW-0997">Cell inner membrane</keyword>
<reference evidence="19" key="1">
    <citation type="submission" date="2013-12" db="EMBL/GenBank/DDBJ databases">
        <authorList>
            <person name="Linke B."/>
        </authorList>
    </citation>
    <scope>NUCLEOTIDE SEQUENCE [LARGE SCALE GENOMIC DNA]</scope>
    <source>
        <strain evidence="19">CRIB-18</strain>
    </source>
</reference>
<evidence type="ECO:0000256" key="5">
    <source>
        <dbReference type="ARBA" id="ARBA00022630"/>
    </source>
</evidence>
<evidence type="ECO:0000256" key="14">
    <source>
        <dbReference type="ARBA" id="ARBA00023136"/>
    </source>
</evidence>
<dbReference type="AlphaFoldDB" id="A0A090CXR6"/>
<dbReference type="GO" id="GO:0005886">
    <property type="term" value="C:plasma membrane"/>
    <property type="evidence" value="ECO:0007669"/>
    <property type="project" value="UniProtKB-SubCell"/>
</dbReference>
<dbReference type="GO" id="GO:0016655">
    <property type="term" value="F:oxidoreductase activity, acting on NAD(P)H, quinone or similar compound as acceptor"/>
    <property type="evidence" value="ECO:0007669"/>
    <property type="project" value="UniProtKB-UniRule"/>
</dbReference>
<evidence type="ECO:0000313" key="19">
    <source>
        <dbReference type="EMBL" id="CDR32922.1"/>
    </source>
</evidence>
<evidence type="ECO:0000256" key="4">
    <source>
        <dbReference type="ARBA" id="ARBA00022553"/>
    </source>
</evidence>
<keyword evidence="7 16" id="KW-0812">Transmembrane</keyword>
<dbReference type="PANTHER" id="PTHR37838:SF1">
    <property type="entry name" value="NA(+)-TRANSLOCATING NADH-QUINONE REDUCTASE SUBUNIT C"/>
    <property type="match status" value="1"/>
</dbReference>
<evidence type="ECO:0000256" key="13">
    <source>
        <dbReference type="ARBA" id="ARBA00023075"/>
    </source>
</evidence>
<proteinExistence type="inferred from homology"/>
<dbReference type="HAMAP" id="MF_00427">
    <property type="entry name" value="NqrC"/>
    <property type="match status" value="1"/>
</dbReference>
<feature type="domain" description="FMN-binding" evidence="18">
    <location>
        <begin position="179"/>
        <end position="292"/>
    </location>
</feature>
<evidence type="ECO:0000256" key="6">
    <source>
        <dbReference type="ARBA" id="ARBA00022643"/>
    </source>
</evidence>
<evidence type="ECO:0000259" key="18">
    <source>
        <dbReference type="SMART" id="SM00900"/>
    </source>
</evidence>
<keyword evidence="1 16" id="KW-0813">Transport</keyword>
<organism evidence="19 20">
    <name type="scientific">Candidatus Criblamydia sequanensis CRIB-18</name>
    <dbReference type="NCBI Taxonomy" id="1437425"/>
    <lineage>
        <taxon>Bacteria</taxon>
        <taxon>Pseudomonadati</taxon>
        <taxon>Chlamydiota</taxon>
        <taxon>Chlamydiia</taxon>
        <taxon>Parachlamydiales</taxon>
        <taxon>Candidatus Criblamydiaceae</taxon>
        <taxon>Candidatus Criblamydia</taxon>
    </lineage>
</organism>
<evidence type="ECO:0000256" key="2">
    <source>
        <dbReference type="ARBA" id="ARBA00022475"/>
    </source>
</evidence>
<keyword evidence="19" id="KW-0560">Oxidoreductase</keyword>
<keyword evidence="13 16" id="KW-0830">Ubiquinone</keyword>
<evidence type="ECO:0000256" key="15">
    <source>
        <dbReference type="ARBA" id="ARBA00023201"/>
    </source>
</evidence>
<comment type="caution">
    <text evidence="16">Lacks conserved residue(s) required for the propagation of feature annotation.</text>
</comment>
<dbReference type="SMART" id="SM00900">
    <property type="entry name" value="FMN_bind"/>
    <property type="match status" value="1"/>
</dbReference>
<evidence type="ECO:0000256" key="16">
    <source>
        <dbReference type="HAMAP-Rule" id="MF_00427"/>
    </source>
</evidence>
<dbReference type="Pfam" id="PF04205">
    <property type="entry name" value="FMN_bind"/>
    <property type="match status" value="1"/>
</dbReference>
<keyword evidence="8 16" id="KW-1278">Translocase</keyword>
<dbReference type="PANTHER" id="PTHR37838">
    <property type="entry name" value="NA(+)-TRANSLOCATING NADH-QUINONE REDUCTASE SUBUNIT C"/>
    <property type="match status" value="1"/>
</dbReference>
<dbReference type="RefSeq" id="WP_041016443.1">
    <property type="nucleotide sequence ID" value="NZ_CCEJ010000001.1"/>
</dbReference>
<keyword evidence="5 16" id="KW-0285">Flavoprotein</keyword>
<comment type="caution">
    <text evidence="19">The sequence shown here is derived from an EMBL/GenBank/DDBJ whole genome shotgun (WGS) entry which is preliminary data.</text>
</comment>
<dbReference type="Proteomes" id="UP000031552">
    <property type="component" value="Unassembled WGS sequence"/>
</dbReference>
<keyword evidence="9 16" id="KW-1133">Transmembrane helix</keyword>
<name>A0A090CXR6_9BACT</name>
<evidence type="ECO:0000256" key="11">
    <source>
        <dbReference type="ARBA" id="ARBA00023053"/>
    </source>
</evidence>
<evidence type="ECO:0000313" key="20">
    <source>
        <dbReference type="Proteomes" id="UP000031552"/>
    </source>
</evidence>
<dbReference type="InterPro" id="IPR007329">
    <property type="entry name" value="FMN-bd"/>
</dbReference>
<feature type="transmembrane region" description="Helical" evidence="16">
    <location>
        <begin position="16"/>
        <end position="38"/>
    </location>
</feature>
<dbReference type="InterPro" id="IPR010204">
    <property type="entry name" value="NqrC"/>
</dbReference>
<keyword evidence="11 16" id="KW-0915">Sodium</keyword>
<dbReference type="GO" id="GO:0010181">
    <property type="term" value="F:FMN binding"/>
    <property type="evidence" value="ECO:0007669"/>
    <property type="project" value="UniProtKB-UniRule"/>
</dbReference>
<keyword evidence="6 16" id="KW-0288">FMN</keyword>
<feature type="modified residue" description="FMN phosphoryl threonine" evidence="16">
    <location>
        <position position="275"/>
    </location>
</feature>
<accession>A0A090CXR6</accession>
<keyword evidence="2 16" id="KW-1003">Cell membrane</keyword>
<dbReference type="GO" id="GO:0006814">
    <property type="term" value="P:sodium ion transport"/>
    <property type="evidence" value="ECO:0007669"/>
    <property type="project" value="UniProtKB-UniRule"/>
</dbReference>
<comment type="similarity">
    <text evidence="16 17">Belongs to the NqrC family.</text>
</comment>
<dbReference type="STRING" id="1437425.CSEC_0078"/>
<keyword evidence="4 16" id="KW-0597">Phosphoprotein</keyword>
<evidence type="ECO:0000256" key="8">
    <source>
        <dbReference type="ARBA" id="ARBA00022967"/>
    </source>
</evidence>
<evidence type="ECO:0000256" key="1">
    <source>
        <dbReference type="ARBA" id="ARBA00022448"/>
    </source>
</evidence>
<keyword evidence="10 16" id="KW-0520">NAD</keyword>
<comment type="subcellular location">
    <subcellularLocation>
        <location evidence="16">Cell membrane</location>
        <topology evidence="16">Single-pass membrane protein</topology>
    </subcellularLocation>
</comment>
<reference evidence="19" key="2">
    <citation type="submission" date="2014-09" db="EMBL/GenBank/DDBJ databases">
        <title>Criblamydia sequanensis harbors a mega-plasmid encoding arsenite resistance.</title>
        <authorList>
            <person name="Bertelli C."/>
            <person name="Goesmann A."/>
            <person name="Greub G."/>
        </authorList>
    </citation>
    <scope>NUCLEOTIDE SEQUENCE [LARGE SCALE GENOMIC DNA]</scope>
    <source>
        <strain evidence="19">CRIB-18</strain>
    </source>
</reference>
<comment type="catalytic activity">
    <reaction evidence="16 17">
        <text>a ubiquinone + n Na(+)(in) + NADH + H(+) = a ubiquinol + n Na(+)(out) + NAD(+)</text>
        <dbReference type="Rhea" id="RHEA:47748"/>
        <dbReference type="Rhea" id="RHEA-COMP:9565"/>
        <dbReference type="Rhea" id="RHEA-COMP:9566"/>
        <dbReference type="ChEBI" id="CHEBI:15378"/>
        <dbReference type="ChEBI" id="CHEBI:16389"/>
        <dbReference type="ChEBI" id="CHEBI:17976"/>
        <dbReference type="ChEBI" id="CHEBI:29101"/>
        <dbReference type="ChEBI" id="CHEBI:57540"/>
        <dbReference type="ChEBI" id="CHEBI:57945"/>
        <dbReference type="EC" id="7.2.1.1"/>
    </reaction>
</comment>
<keyword evidence="12 16" id="KW-0406">Ion transport</keyword>
<sequence>MEGSLPTKISSNVGTILFMMVLSLICATILSVIASALAKPKEIARDLDRSKQMMIAAKILDHNGYFLVKDKEDSYIPAKLEKNGYLVPDDQKKIASKDELIEVYTKRLVPLLVDHKGDITTFKNVGLDPDTYIPDYRTVGYYKLPLMLIYKLLPNTEKNIGDPLKEKAEGWVIPVNGFGLWDAIYGYLAIETNGDDVIGITWYDQKETPGLGANIAEAYWQNLFENKKIFQESSSGKTDFKTAPLGITVVKGLVREVYGDSPKAKSAVDGMAGATLTGNGVTDAYKDTLAPYRPFLIKIHEASQKQTKPKDAT</sequence>
<comment type="cofactor">
    <cofactor evidence="16 17">
        <name>FMN</name>
        <dbReference type="ChEBI" id="CHEBI:58210"/>
    </cofactor>
</comment>
<gene>
    <name evidence="16 19" type="primary">nqrC</name>
    <name evidence="19" type="ORF">CSEC_0078</name>
</gene>
<evidence type="ECO:0000256" key="7">
    <source>
        <dbReference type="ARBA" id="ARBA00022692"/>
    </source>
</evidence>
<evidence type="ECO:0000256" key="17">
    <source>
        <dbReference type="PIRNR" id="PIRNR009437"/>
    </source>
</evidence>
<protein>
    <recommendedName>
        <fullName evidence="16 17">Na(+)-translocating NADH-quinone reductase subunit C</fullName>
        <shortName evidence="16 17">Na(+)-NQR subunit C</shortName>
        <shortName evidence="16 17">Na(+)-translocating NQR subunit C</shortName>
        <ecNumber evidence="16 17">7.2.1.1</ecNumber>
    </recommendedName>
    <alternativeName>
        <fullName evidence="16 17">NQR complex subunit C</fullName>
    </alternativeName>
    <alternativeName>
        <fullName evidence="16 17">NQR-1 subunit C</fullName>
    </alternativeName>
</protein>
<dbReference type="NCBIfam" id="TIGR01938">
    <property type="entry name" value="nqrC"/>
    <property type="match status" value="1"/>
</dbReference>
<keyword evidence="20" id="KW-1185">Reference proteome</keyword>
<comment type="function">
    <text evidence="16">NQR complex catalyzes the reduction of ubiquinone-1 to ubiquinol by two successive reactions, coupled with the transport of Na(+) ions from the cytoplasm to the periplasm. NqrA to NqrE are probably involved in the second step, the conversion of ubisemiquinone to ubiquinol.</text>
</comment>
<dbReference type="OrthoDB" id="9794010at2"/>
<dbReference type="PIRSF" id="PIRSF009437">
    <property type="entry name" value="NQR-1_subunit_C"/>
    <property type="match status" value="1"/>
</dbReference>
<keyword evidence="14 16" id="KW-0472">Membrane</keyword>